<dbReference type="RefSeq" id="WP_013514285.1">
    <property type="nucleotide sequence ID" value="NC_014844.1"/>
</dbReference>
<dbReference type="STRING" id="643562.Daes_1341"/>
<evidence type="ECO:0000313" key="3">
    <source>
        <dbReference type="Proteomes" id="UP000002191"/>
    </source>
</evidence>
<feature type="transmembrane region" description="Helical" evidence="1">
    <location>
        <begin position="77"/>
        <end position="96"/>
    </location>
</feature>
<accession>E6VVB1</accession>
<name>E6VVB1_PSEA9</name>
<dbReference type="OrthoDB" id="5460650at2"/>
<reference evidence="2 3" key="2">
    <citation type="journal article" date="2014" name="Genome Announc.">
        <title>Complete Genome Sequence of the Subsurface, Mesophilic Sulfate-Reducing Bacterium Desulfovibrio aespoeensis Aspo-2.</title>
        <authorList>
            <person name="Pedersen K."/>
            <person name="Bengtsson A."/>
            <person name="Edlund J."/>
            <person name="Rabe L."/>
            <person name="Hazen T."/>
            <person name="Chakraborty R."/>
            <person name="Goodwin L."/>
            <person name="Shapiro N."/>
        </authorList>
    </citation>
    <scope>NUCLEOTIDE SEQUENCE [LARGE SCALE GENOMIC DNA]</scope>
    <source>
        <strain evidence="3">ATCC 700646 / DSM 10631 / Aspo-2</strain>
    </source>
</reference>
<dbReference type="EMBL" id="CP002431">
    <property type="protein sequence ID" value="ADU62355.1"/>
    <property type="molecule type" value="Genomic_DNA"/>
</dbReference>
<dbReference type="HOGENOM" id="CLU_2368252_0_0_7"/>
<keyword evidence="1" id="KW-0472">Membrane</keyword>
<proteinExistence type="predicted"/>
<reference evidence="3" key="1">
    <citation type="submission" date="2010-12" db="EMBL/GenBank/DDBJ databases">
        <title>Complete sequence of Desulfovibrio aespoeensis Aspo-2.</title>
        <authorList>
            <consortium name="US DOE Joint Genome Institute"/>
            <person name="Lucas S."/>
            <person name="Copeland A."/>
            <person name="Lapidus A."/>
            <person name="Cheng J.-F."/>
            <person name="Goodwin L."/>
            <person name="Pitluck S."/>
            <person name="Chertkov O."/>
            <person name="Misra M."/>
            <person name="Detter J.C."/>
            <person name="Han C."/>
            <person name="Tapia R."/>
            <person name="Land M."/>
            <person name="Hauser L."/>
            <person name="Kyrpides N."/>
            <person name="Ivanova N."/>
            <person name="Ovchinnikova G."/>
            <person name="Pedersen K."/>
            <person name="Jagevall S."/>
            <person name="Hazen T."/>
            <person name="Woyke T."/>
        </authorList>
    </citation>
    <scope>NUCLEOTIDE SEQUENCE [LARGE SCALE GENOMIC DNA]</scope>
    <source>
        <strain evidence="3">ATCC 700646 / DSM 10631 / Aspo-2</strain>
    </source>
</reference>
<protein>
    <submittedName>
        <fullName evidence="2">Putative potassium/hydrogen antiporter</fullName>
    </submittedName>
</protein>
<dbReference type="AlphaFoldDB" id="E6VVB1"/>
<dbReference type="KEGG" id="das:Daes_1341"/>
<evidence type="ECO:0000256" key="1">
    <source>
        <dbReference type="SAM" id="Phobius"/>
    </source>
</evidence>
<dbReference type="Proteomes" id="UP000002191">
    <property type="component" value="Chromosome"/>
</dbReference>
<feature type="transmembrane region" description="Helical" evidence="1">
    <location>
        <begin position="12"/>
        <end position="30"/>
    </location>
</feature>
<dbReference type="eggNOG" id="ENOG50318AT">
    <property type="taxonomic scope" value="Bacteria"/>
</dbReference>
<keyword evidence="3" id="KW-1185">Reference proteome</keyword>
<gene>
    <name evidence="2" type="ordered locus">Daes_1341</name>
</gene>
<keyword evidence="1" id="KW-1133">Transmembrane helix</keyword>
<sequence>MPHTLFKTLGIIAWSACILVLGYQSVTWVVTASWPSVTLMETGARMGLDLLTLARSLPLEFAIKGAYLLFTTELSVALWWAGVVFFALTFLHAMLFGK</sequence>
<organism evidence="2 3">
    <name type="scientific">Pseudodesulfovibrio aespoeensis (strain ATCC 700646 / DSM 10631 / Aspo-2)</name>
    <name type="common">Desulfovibrio aespoeensis</name>
    <dbReference type="NCBI Taxonomy" id="643562"/>
    <lineage>
        <taxon>Bacteria</taxon>
        <taxon>Pseudomonadati</taxon>
        <taxon>Thermodesulfobacteriota</taxon>
        <taxon>Desulfovibrionia</taxon>
        <taxon>Desulfovibrionales</taxon>
        <taxon>Desulfovibrionaceae</taxon>
    </lineage>
</organism>
<keyword evidence="1" id="KW-0812">Transmembrane</keyword>
<evidence type="ECO:0000313" key="2">
    <source>
        <dbReference type="EMBL" id="ADU62355.1"/>
    </source>
</evidence>